<dbReference type="GO" id="GO:0003676">
    <property type="term" value="F:nucleic acid binding"/>
    <property type="evidence" value="ECO:0007669"/>
    <property type="project" value="InterPro"/>
</dbReference>
<dbReference type="GO" id="GO:0004523">
    <property type="term" value="F:RNA-DNA hybrid ribonuclease activity"/>
    <property type="evidence" value="ECO:0007669"/>
    <property type="project" value="InterPro"/>
</dbReference>
<reference evidence="3 4" key="1">
    <citation type="submission" date="2019-09" db="EMBL/GenBank/DDBJ databases">
        <title>A chromosome-level genome assembly of the Chinese tupelo Nyssa sinensis.</title>
        <authorList>
            <person name="Yang X."/>
            <person name="Kang M."/>
            <person name="Yang Y."/>
            <person name="Xiong H."/>
            <person name="Wang M."/>
            <person name="Zhang Z."/>
            <person name="Wang Z."/>
            <person name="Wu H."/>
            <person name="Ma T."/>
            <person name="Liu J."/>
            <person name="Xi Z."/>
        </authorList>
    </citation>
    <scope>NUCLEOTIDE SEQUENCE [LARGE SCALE GENOMIC DNA]</scope>
    <source>
        <strain evidence="3">J267</strain>
        <tissue evidence="3">Leaf</tissue>
    </source>
</reference>
<dbReference type="InterPro" id="IPR029466">
    <property type="entry name" value="NAM-associated_C"/>
</dbReference>
<dbReference type="InterPro" id="IPR036397">
    <property type="entry name" value="RNaseH_sf"/>
</dbReference>
<dbReference type="Proteomes" id="UP000325577">
    <property type="component" value="Linkage Group LG2"/>
</dbReference>
<dbReference type="OrthoDB" id="2016287at2759"/>
<dbReference type="PANTHER" id="PTHR45125:SF51">
    <property type="entry name" value="F21J9.4-RELATED"/>
    <property type="match status" value="1"/>
</dbReference>
<dbReference type="AlphaFoldDB" id="A0A5J5AKG1"/>
<dbReference type="PANTHER" id="PTHR45125">
    <property type="entry name" value="F21J9.4-RELATED"/>
    <property type="match status" value="1"/>
</dbReference>
<dbReference type="InterPro" id="IPR009027">
    <property type="entry name" value="Ribosomal_bL9/RNase_H1_N"/>
</dbReference>
<evidence type="ECO:0000313" key="4">
    <source>
        <dbReference type="Proteomes" id="UP000325577"/>
    </source>
</evidence>
<dbReference type="FunFam" id="3.30.420.10:FF:000076">
    <property type="entry name" value="RBR-type E3 ubiquitin transferase"/>
    <property type="match status" value="1"/>
</dbReference>
<organism evidence="3 4">
    <name type="scientific">Nyssa sinensis</name>
    <dbReference type="NCBI Taxonomy" id="561372"/>
    <lineage>
        <taxon>Eukaryota</taxon>
        <taxon>Viridiplantae</taxon>
        <taxon>Streptophyta</taxon>
        <taxon>Embryophyta</taxon>
        <taxon>Tracheophyta</taxon>
        <taxon>Spermatophyta</taxon>
        <taxon>Magnoliopsida</taxon>
        <taxon>eudicotyledons</taxon>
        <taxon>Gunneridae</taxon>
        <taxon>Pentapetalae</taxon>
        <taxon>asterids</taxon>
        <taxon>Cornales</taxon>
        <taxon>Nyssaceae</taxon>
        <taxon>Nyssa</taxon>
    </lineage>
</organism>
<dbReference type="SUPFAM" id="SSF55658">
    <property type="entry name" value="L9 N-domain-like"/>
    <property type="match status" value="1"/>
</dbReference>
<sequence>MYSIGTADVRDGPLGKLVVCPFQLDSRGDTNYTNLGSNLDSQVEMESSNQLVQYFNQPTNLSVESLQIPAQLASTTKKAQRSCNFTAEEDNLLVSGWLNINLDIMHINEQKSKSFWGRIYEYFHKYKKFPSNRSSISLKTRWSSIKLAVNKFCECYAQIEVRQQSGVSEHNKILQAKLMYREMQHTSFQFEHCWNALRYQPKWLEIGKKKRAKKSSSLSPRASSPFTTGSINSWEDDAQDDTFVDSKRPLGEKVEEERFKKQRNTERVDDNSIAVLIEETKVEKKEMNDKKMDFIERRYVQELERLSIQQMQLRMEQEKDEERIMSLDTTGMLPLQAEYYKLRQKEILDKRSGFESSMDDEKDAFYVVRKGDIVGVYKSLSDCQAQLGSSVCNPSVSVFKGFCLPKEAEEYLKSHGLKGGTYSIGAADVQEDLFGELVACPFQQPICSKGKAFDSFDKNSPEKRRLHVLESGNIPGWVGSTSVSANAQRNLVRLDNYIEVPPISSKCLSCTLEFDGASKGNPGPAGAGAVLRAEDGSLVCRLREGVGIATNNVAEYRGVILGLKYALNKGFKHICVQGDSKLVCMQIQGLWKTKNQNMADLCKLAKELVDKFVSFQIRHIERDFNSDADAQANLGVLLKNGEVQEEHDEYKRF</sequence>
<gene>
    <name evidence="3" type="ORF">F0562_004981</name>
</gene>
<dbReference type="InterPro" id="IPR012337">
    <property type="entry name" value="RNaseH-like_sf"/>
</dbReference>
<dbReference type="InterPro" id="IPR037056">
    <property type="entry name" value="RNase_H1_N_sf"/>
</dbReference>
<accession>A0A5J5AKG1</accession>
<dbReference type="CDD" id="cd09279">
    <property type="entry name" value="RNase_HI_like"/>
    <property type="match status" value="1"/>
</dbReference>
<dbReference type="InterPro" id="IPR002156">
    <property type="entry name" value="RNaseH_domain"/>
</dbReference>
<dbReference type="Pfam" id="PF13456">
    <property type="entry name" value="RVT_3"/>
    <property type="match status" value="1"/>
</dbReference>
<feature type="domain" description="RNase H type-1" evidence="2">
    <location>
        <begin position="506"/>
        <end position="637"/>
    </location>
</feature>
<dbReference type="SUPFAM" id="SSF53098">
    <property type="entry name" value="Ribonuclease H-like"/>
    <property type="match status" value="1"/>
</dbReference>
<feature type="region of interest" description="Disordered" evidence="1">
    <location>
        <begin position="214"/>
        <end position="238"/>
    </location>
</feature>
<name>A0A5J5AKG1_9ASTE</name>
<dbReference type="InterPro" id="IPR011320">
    <property type="entry name" value="RNase_H1_N"/>
</dbReference>
<dbReference type="Gene3D" id="3.40.970.10">
    <property type="entry name" value="Ribonuclease H1, N-terminal domain"/>
    <property type="match status" value="1"/>
</dbReference>
<dbReference type="EMBL" id="CM018043">
    <property type="protein sequence ID" value="KAA8530272.1"/>
    <property type="molecule type" value="Genomic_DNA"/>
</dbReference>
<keyword evidence="4" id="KW-1185">Reference proteome</keyword>
<evidence type="ECO:0000313" key="3">
    <source>
        <dbReference type="EMBL" id="KAA8530272.1"/>
    </source>
</evidence>
<proteinExistence type="predicted"/>
<dbReference type="PROSITE" id="PS50879">
    <property type="entry name" value="RNASE_H_1"/>
    <property type="match status" value="1"/>
</dbReference>
<dbReference type="Pfam" id="PF01693">
    <property type="entry name" value="Cauli_VI"/>
    <property type="match status" value="1"/>
</dbReference>
<evidence type="ECO:0000256" key="1">
    <source>
        <dbReference type="SAM" id="MobiDB-lite"/>
    </source>
</evidence>
<protein>
    <recommendedName>
        <fullName evidence="2">RNase H type-1 domain-containing protein</fullName>
    </recommendedName>
</protein>
<feature type="compositionally biased region" description="Low complexity" evidence="1">
    <location>
        <begin position="215"/>
        <end position="225"/>
    </location>
</feature>
<dbReference type="Pfam" id="PF14303">
    <property type="entry name" value="NAM-associated"/>
    <property type="match status" value="1"/>
</dbReference>
<dbReference type="Gene3D" id="3.30.420.10">
    <property type="entry name" value="Ribonuclease H-like superfamily/Ribonuclease H"/>
    <property type="match status" value="1"/>
</dbReference>
<evidence type="ECO:0000259" key="2">
    <source>
        <dbReference type="PROSITE" id="PS50879"/>
    </source>
</evidence>